<reference evidence="2" key="1">
    <citation type="journal article" date="2014" name="Front. Microbiol.">
        <title>High frequency of phylogenetically diverse reductive dehalogenase-homologous genes in deep subseafloor sedimentary metagenomes.</title>
        <authorList>
            <person name="Kawai M."/>
            <person name="Futagami T."/>
            <person name="Toyoda A."/>
            <person name="Takaki Y."/>
            <person name="Nishi S."/>
            <person name="Hori S."/>
            <person name="Arai W."/>
            <person name="Tsubouchi T."/>
            <person name="Morono Y."/>
            <person name="Uchiyama I."/>
            <person name="Ito T."/>
            <person name="Fujiyama A."/>
            <person name="Inagaki F."/>
            <person name="Takami H."/>
        </authorList>
    </citation>
    <scope>NUCLEOTIDE SEQUENCE</scope>
    <source>
        <strain evidence="2">Expedition CK06-06</strain>
    </source>
</reference>
<sequence length="80" mass="9006">LGKIRYRVYTRAAGSCGETEDTAEAEFRPKENGVTPEPRPEPVPEIPPETCAARITITFDKEVYYIGEEFEVVMEGRIQA</sequence>
<feature type="region of interest" description="Disordered" evidence="1">
    <location>
        <begin position="15"/>
        <end position="47"/>
    </location>
</feature>
<dbReference type="EMBL" id="BARS01014266">
    <property type="protein sequence ID" value="GAF91732.1"/>
    <property type="molecule type" value="Genomic_DNA"/>
</dbReference>
<proteinExistence type="predicted"/>
<dbReference type="AlphaFoldDB" id="X0TU85"/>
<name>X0TU85_9ZZZZ</name>
<accession>X0TU85</accession>
<comment type="caution">
    <text evidence="2">The sequence shown here is derived from an EMBL/GenBank/DDBJ whole genome shotgun (WGS) entry which is preliminary data.</text>
</comment>
<gene>
    <name evidence="2" type="ORF">S01H1_24185</name>
</gene>
<evidence type="ECO:0000313" key="2">
    <source>
        <dbReference type="EMBL" id="GAF91732.1"/>
    </source>
</evidence>
<feature type="non-terminal residue" evidence="2">
    <location>
        <position position="1"/>
    </location>
</feature>
<protein>
    <submittedName>
        <fullName evidence="2">Uncharacterized protein</fullName>
    </submittedName>
</protein>
<feature type="non-terminal residue" evidence="2">
    <location>
        <position position="80"/>
    </location>
</feature>
<evidence type="ECO:0000256" key="1">
    <source>
        <dbReference type="SAM" id="MobiDB-lite"/>
    </source>
</evidence>
<organism evidence="2">
    <name type="scientific">marine sediment metagenome</name>
    <dbReference type="NCBI Taxonomy" id="412755"/>
    <lineage>
        <taxon>unclassified sequences</taxon>
        <taxon>metagenomes</taxon>
        <taxon>ecological metagenomes</taxon>
    </lineage>
</organism>